<evidence type="ECO:0000313" key="11">
    <source>
        <dbReference type="Proteomes" id="UP000775213"/>
    </source>
</evidence>
<feature type="domain" description="WRKY" evidence="9">
    <location>
        <begin position="253"/>
        <end position="315"/>
    </location>
</feature>
<dbReference type="PANTHER" id="PTHR32096:SF18">
    <property type="entry name" value="DISEASE RESISTANCE PROTEIN RRS1B-RELATED"/>
    <property type="match status" value="1"/>
</dbReference>
<dbReference type="GO" id="GO:0003700">
    <property type="term" value="F:DNA-binding transcription factor activity"/>
    <property type="evidence" value="ECO:0007669"/>
    <property type="project" value="InterPro"/>
</dbReference>
<dbReference type="Pfam" id="PF08547">
    <property type="entry name" value="CIA30"/>
    <property type="match status" value="1"/>
</dbReference>
<feature type="compositionally biased region" description="Polar residues" evidence="8">
    <location>
        <begin position="84"/>
        <end position="94"/>
    </location>
</feature>
<sequence length="732" mass="80834">MGERICTSDVYPHSPVLASASSSNPTRHPPSEPATIPALQQDFPLEPTARVDPQLDGDVNSASASVFSREPISLQSSLVARNSTSNLSRDQTCDPQLAANFDSNSPPDVISKLDSALAQPPTLPQDSSLPHPPLCVTSVRHSLPKAPPLSQTIATLPKSSPISPAHTELGESSITACSDSKLTPTSVRTTPLLHRLLAMTVEVSPEQTQMVESPVKGEEPVKLEETAGIKRRKSQAKKGVCIPAPAAANGWPSGEVVPSDLWAWRKYDQKPIKGSPYPRGYYRCSSSKGCLARKQVERSRADPNMRVITYNHPWPTQRNALAGSTRSQPSKTNNASSTSRSSLHHALVLTFHDVCLYLDIARSLEDRANAYYESPIYMSIVAFIESLDAVFSLELFRDIAHKGFPGIGYHPNNLDIAVWDTVGYTTSFDTVDGQWQMIQIPFSLLKLVFRARTVIDAMPFDPRTIISLQLLNHITKQKYSCCSIVLGFLCFSNLAGGFQRPFSRIRAYIKESIAPRFVHGEELIRESGIPYSIIRPCVLTEEPAGAYVIFDQGDNITGKISRGGGYARTGRWIHLYYEKNEFRGNFYIGDGLIDMNSKCDCIHSAINVMEKRALDLSTRMEEKDFLSVVLLSWANLNEFVGMHRRRKVFDPGGLHLNGVETRGIIQPLASRHGQNANSVQQAINEIVDLSNRAAERSVYMDLQYTRDAGGAGVSIFFPLAVDPWRVRCILVV</sequence>
<dbReference type="InterPro" id="IPR036576">
    <property type="entry name" value="WRKY_dom_sf"/>
</dbReference>
<feature type="region of interest" description="Disordered" evidence="8">
    <location>
        <begin position="315"/>
        <end position="339"/>
    </location>
</feature>
<dbReference type="GO" id="GO:0005634">
    <property type="term" value="C:nucleus"/>
    <property type="evidence" value="ECO:0007669"/>
    <property type="project" value="UniProtKB-SubCell"/>
</dbReference>
<dbReference type="InterPro" id="IPR044810">
    <property type="entry name" value="WRKY_plant"/>
</dbReference>
<evidence type="ECO:0000313" key="10">
    <source>
        <dbReference type="EMBL" id="KAH0465249.1"/>
    </source>
</evidence>
<comment type="function">
    <text evidence="6">Transcription factor. Interacts specifically with the W box (5'-(T)TGAC[CT]-3'), a frequently occurring elicitor-responsive cis-acting element.</text>
</comment>
<evidence type="ECO:0000256" key="8">
    <source>
        <dbReference type="SAM" id="MobiDB-lite"/>
    </source>
</evidence>
<dbReference type="InterPro" id="IPR013857">
    <property type="entry name" value="NADH-UbQ_OxRdtase-assoc_prot30"/>
</dbReference>
<dbReference type="Proteomes" id="UP000775213">
    <property type="component" value="Unassembled WGS sequence"/>
</dbReference>
<dbReference type="AlphaFoldDB" id="A0AAV7HAT7"/>
<name>A0AAV7HAT7_DENCH</name>
<keyword evidence="2" id="KW-0805">Transcription regulation</keyword>
<proteinExistence type="inferred from homology"/>
<dbReference type="PANTHER" id="PTHR32096">
    <property type="entry name" value="WRKY TRANSCRIPTION FACTOR 30-RELATED-RELATED"/>
    <property type="match status" value="1"/>
</dbReference>
<evidence type="ECO:0000256" key="2">
    <source>
        <dbReference type="ARBA" id="ARBA00023015"/>
    </source>
</evidence>
<dbReference type="InterPro" id="IPR008979">
    <property type="entry name" value="Galactose-bd-like_sf"/>
</dbReference>
<dbReference type="FunFam" id="2.20.25.80:FF:000005">
    <property type="entry name" value="probable WRKY transcription factor 14"/>
    <property type="match status" value="1"/>
</dbReference>
<dbReference type="SUPFAM" id="SSF118290">
    <property type="entry name" value="WRKY DNA-binding domain"/>
    <property type="match status" value="1"/>
</dbReference>
<evidence type="ECO:0000256" key="5">
    <source>
        <dbReference type="ARBA" id="ARBA00023242"/>
    </source>
</evidence>
<evidence type="ECO:0000256" key="4">
    <source>
        <dbReference type="ARBA" id="ARBA00023163"/>
    </source>
</evidence>
<feature type="region of interest" description="Disordered" evidence="8">
    <location>
        <begin position="1"/>
        <end position="66"/>
    </location>
</feature>
<evidence type="ECO:0000256" key="3">
    <source>
        <dbReference type="ARBA" id="ARBA00023125"/>
    </source>
</evidence>
<accession>A0AAV7HAT7</accession>
<keyword evidence="5" id="KW-0539">Nucleus</keyword>
<keyword evidence="4" id="KW-0804">Transcription</keyword>
<evidence type="ECO:0000256" key="1">
    <source>
        <dbReference type="ARBA" id="ARBA00004123"/>
    </source>
</evidence>
<dbReference type="PROSITE" id="PS50811">
    <property type="entry name" value="WRKY"/>
    <property type="match status" value="1"/>
</dbReference>
<evidence type="ECO:0000256" key="6">
    <source>
        <dbReference type="ARBA" id="ARBA00059805"/>
    </source>
</evidence>
<keyword evidence="3" id="KW-0238">DNA-binding</keyword>
<comment type="caution">
    <text evidence="10">The sequence shown here is derived from an EMBL/GenBank/DDBJ whole genome shotgun (WGS) entry which is preliminary data.</text>
</comment>
<evidence type="ECO:0000256" key="7">
    <source>
        <dbReference type="ARBA" id="ARBA00060761"/>
    </source>
</evidence>
<dbReference type="SUPFAM" id="SSF49785">
    <property type="entry name" value="Galactose-binding domain-like"/>
    <property type="match status" value="1"/>
</dbReference>
<dbReference type="EMBL" id="JAGFBR010000006">
    <property type="protein sequence ID" value="KAH0465249.1"/>
    <property type="molecule type" value="Genomic_DNA"/>
</dbReference>
<evidence type="ECO:0000259" key="9">
    <source>
        <dbReference type="PROSITE" id="PS50811"/>
    </source>
</evidence>
<protein>
    <recommendedName>
        <fullName evidence="9">WRKY domain-containing protein</fullName>
    </recommendedName>
</protein>
<dbReference type="Gene3D" id="2.20.25.80">
    <property type="entry name" value="WRKY domain"/>
    <property type="match status" value="1"/>
</dbReference>
<dbReference type="GO" id="GO:0000976">
    <property type="term" value="F:transcription cis-regulatory region binding"/>
    <property type="evidence" value="ECO:0007669"/>
    <property type="project" value="TreeGrafter"/>
</dbReference>
<keyword evidence="11" id="KW-1185">Reference proteome</keyword>
<dbReference type="Pfam" id="PF03106">
    <property type="entry name" value="WRKY"/>
    <property type="match status" value="1"/>
</dbReference>
<organism evidence="10 11">
    <name type="scientific">Dendrobium chrysotoxum</name>
    <name type="common">Orchid</name>
    <dbReference type="NCBI Taxonomy" id="161865"/>
    <lineage>
        <taxon>Eukaryota</taxon>
        <taxon>Viridiplantae</taxon>
        <taxon>Streptophyta</taxon>
        <taxon>Embryophyta</taxon>
        <taxon>Tracheophyta</taxon>
        <taxon>Spermatophyta</taxon>
        <taxon>Magnoliopsida</taxon>
        <taxon>Liliopsida</taxon>
        <taxon>Asparagales</taxon>
        <taxon>Orchidaceae</taxon>
        <taxon>Epidendroideae</taxon>
        <taxon>Malaxideae</taxon>
        <taxon>Dendrobiinae</taxon>
        <taxon>Dendrobium</taxon>
    </lineage>
</organism>
<feature type="region of interest" description="Disordered" evidence="8">
    <location>
        <begin position="84"/>
        <end position="112"/>
    </location>
</feature>
<dbReference type="Gene3D" id="3.40.50.720">
    <property type="entry name" value="NAD(P)-binding Rossmann-like Domain"/>
    <property type="match status" value="1"/>
</dbReference>
<dbReference type="InterPro" id="IPR003657">
    <property type="entry name" value="WRKY_dom"/>
</dbReference>
<reference evidence="10 11" key="1">
    <citation type="journal article" date="2021" name="Hortic Res">
        <title>Chromosome-scale assembly of the Dendrobium chrysotoxum genome enhances the understanding of orchid evolution.</title>
        <authorList>
            <person name="Zhang Y."/>
            <person name="Zhang G.Q."/>
            <person name="Zhang D."/>
            <person name="Liu X.D."/>
            <person name="Xu X.Y."/>
            <person name="Sun W.H."/>
            <person name="Yu X."/>
            <person name="Zhu X."/>
            <person name="Wang Z.W."/>
            <person name="Zhao X."/>
            <person name="Zhong W.Y."/>
            <person name="Chen H."/>
            <person name="Yin W.L."/>
            <person name="Huang T."/>
            <person name="Niu S.C."/>
            <person name="Liu Z.J."/>
        </authorList>
    </citation>
    <scope>NUCLEOTIDE SEQUENCE [LARGE SCALE GENOMIC DNA]</scope>
    <source>
        <strain evidence="10">Lindl</strain>
    </source>
</reference>
<comment type="similarity">
    <text evidence="7">Belongs to the WRKY group II-e family.</text>
</comment>
<dbReference type="SMART" id="SM00774">
    <property type="entry name" value="WRKY"/>
    <property type="match status" value="1"/>
</dbReference>
<comment type="subcellular location">
    <subcellularLocation>
        <location evidence="1">Nucleus</location>
    </subcellularLocation>
</comment>
<gene>
    <name evidence="10" type="ORF">IEQ34_005352</name>
</gene>